<proteinExistence type="predicted"/>
<keyword evidence="1" id="KW-0539">Nucleus</keyword>
<accession>A0ABY6TP65</accession>
<evidence type="ECO:0000313" key="3">
    <source>
        <dbReference type="Proteomes" id="UP000766486"/>
    </source>
</evidence>
<keyword evidence="3" id="KW-1185">Reference proteome</keyword>
<evidence type="ECO:0000256" key="1">
    <source>
        <dbReference type="ARBA" id="ARBA00023242"/>
    </source>
</evidence>
<dbReference type="Pfam" id="PF11951">
    <property type="entry name" value="Fungal_trans_2"/>
    <property type="match status" value="1"/>
</dbReference>
<dbReference type="InterPro" id="IPR021858">
    <property type="entry name" value="Fun_TF"/>
</dbReference>
<protein>
    <submittedName>
        <fullName evidence="2">Uncharacterized protein</fullName>
    </submittedName>
</protein>
<evidence type="ECO:0000313" key="2">
    <source>
        <dbReference type="EMBL" id="VUC20402.1"/>
    </source>
</evidence>
<sequence length="140" mass="15834">MSCTRTNADYIGNGEPTWTKSKSPFPNYQFVSRVLDYLENIECLTRGTAARPANTPWPAFIGGVEAVDMELRHRALLWFRRASRRGMGNISRAKGLLMEVWRRADRYADVDGSLPPSPQGLSRVDWRHAMTELGPPILLT</sequence>
<gene>
    <name evidence="2" type="ORF">CLO192961_LOCUS22367</name>
</gene>
<organism evidence="2 3">
    <name type="scientific">Bionectria ochroleuca</name>
    <name type="common">Gliocladium roseum</name>
    <dbReference type="NCBI Taxonomy" id="29856"/>
    <lineage>
        <taxon>Eukaryota</taxon>
        <taxon>Fungi</taxon>
        <taxon>Dikarya</taxon>
        <taxon>Ascomycota</taxon>
        <taxon>Pezizomycotina</taxon>
        <taxon>Sordariomycetes</taxon>
        <taxon>Hypocreomycetidae</taxon>
        <taxon>Hypocreales</taxon>
        <taxon>Bionectriaceae</taxon>
        <taxon>Clonostachys</taxon>
    </lineage>
</organism>
<dbReference type="EMBL" id="CABFNS010000148">
    <property type="protein sequence ID" value="VUC20402.1"/>
    <property type="molecule type" value="Genomic_DNA"/>
</dbReference>
<reference evidence="2 3" key="1">
    <citation type="submission" date="2019-06" db="EMBL/GenBank/DDBJ databases">
        <authorList>
            <person name="Broberg M."/>
        </authorList>
    </citation>
    <scope>NUCLEOTIDE SEQUENCE [LARGE SCALE GENOMIC DNA]</scope>
</reference>
<dbReference type="Proteomes" id="UP000766486">
    <property type="component" value="Unassembled WGS sequence"/>
</dbReference>
<name>A0ABY6TP65_BIOOC</name>
<comment type="caution">
    <text evidence="2">The sequence shown here is derived from an EMBL/GenBank/DDBJ whole genome shotgun (WGS) entry which is preliminary data.</text>
</comment>